<evidence type="ECO:0000259" key="2">
    <source>
        <dbReference type="PROSITE" id="PS50157"/>
    </source>
</evidence>
<dbReference type="Gene3D" id="3.30.160.60">
    <property type="entry name" value="Classic Zinc Finger"/>
    <property type="match status" value="1"/>
</dbReference>
<comment type="caution">
    <text evidence="3">The sequence shown here is derived from an EMBL/GenBank/DDBJ whole genome shotgun (WGS) entry which is preliminary data.</text>
</comment>
<proteinExistence type="predicted"/>
<protein>
    <recommendedName>
        <fullName evidence="2">C2H2-type domain-containing protein</fullName>
    </recommendedName>
</protein>
<dbReference type="EMBL" id="PDLN01000015">
    <property type="protein sequence ID" value="RDW65176.1"/>
    <property type="molecule type" value="Genomic_DNA"/>
</dbReference>
<dbReference type="InterPro" id="IPR013087">
    <property type="entry name" value="Znf_C2H2_type"/>
</dbReference>
<dbReference type="Proteomes" id="UP000256328">
    <property type="component" value="Unassembled WGS sequence"/>
</dbReference>
<feature type="domain" description="C2H2-type" evidence="2">
    <location>
        <begin position="323"/>
        <end position="347"/>
    </location>
</feature>
<evidence type="ECO:0000313" key="3">
    <source>
        <dbReference type="EMBL" id="RDW65176.1"/>
    </source>
</evidence>
<sequence length="385" mass="41274">MSEANGRATTHCSNCNPGEYVQILSNFGNTNHIGSESASSEPCELADIIDGDTDHGNTNAFDTSPGDIAYPHRPLQRCAGVITTPDLDTQSYSPALPQFNLGIQSQTASNAHSESNYDVSIPPSLWNPAVQCFPGWLSPAIPEFNPCLTPTSNSIGYPPVDLSATTHDQADLALQLPGVYNDFSAYGQPGSVLSLPGHGVYNNLGIMHGNFANFNSFPCRHHFTAGDPQATVVSSYHLPFLSENDIFATPAFPGQQIGMLPTPPAPQTTIASSNQLPFLGTDDIMAAPALPGQQIGMLSTPSSPRPMASRMMAPGSNANTNRYTCDHPGCGQRVARRGDLVRHRLKHGVPQYPCLVVGCGRRGPKAFYRIDKLRAHQLKRHGMAN</sequence>
<keyword evidence="1" id="KW-0863">Zinc-finger</keyword>
<keyword evidence="1" id="KW-0479">Metal-binding</keyword>
<keyword evidence="4" id="KW-1185">Reference proteome</keyword>
<dbReference type="GO" id="GO:0008270">
    <property type="term" value="F:zinc ion binding"/>
    <property type="evidence" value="ECO:0007669"/>
    <property type="project" value="UniProtKB-KW"/>
</dbReference>
<organism evidence="3 4">
    <name type="scientific">Coleophoma crateriformis</name>
    <dbReference type="NCBI Taxonomy" id="565419"/>
    <lineage>
        <taxon>Eukaryota</taxon>
        <taxon>Fungi</taxon>
        <taxon>Dikarya</taxon>
        <taxon>Ascomycota</taxon>
        <taxon>Pezizomycotina</taxon>
        <taxon>Leotiomycetes</taxon>
        <taxon>Helotiales</taxon>
        <taxon>Dermateaceae</taxon>
        <taxon>Coleophoma</taxon>
    </lineage>
</organism>
<evidence type="ECO:0000313" key="4">
    <source>
        <dbReference type="Proteomes" id="UP000256328"/>
    </source>
</evidence>
<dbReference type="PROSITE" id="PS50157">
    <property type="entry name" value="ZINC_FINGER_C2H2_2"/>
    <property type="match status" value="1"/>
</dbReference>
<dbReference type="SMART" id="SM00355">
    <property type="entry name" value="ZnF_C2H2"/>
    <property type="match status" value="2"/>
</dbReference>
<keyword evidence="1" id="KW-0862">Zinc</keyword>
<dbReference type="PROSITE" id="PS00028">
    <property type="entry name" value="ZINC_FINGER_C2H2_1"/>
    <property type="match status" value="1"/>
</dbReference>
<evidence type="ECO:0000256" key="1">
    <source>
        <dbReference type="PROSITE-ProRule" id="PRU00042"/>
    </source>
</evidence>
<dbReference type="AlphaFoldDB" id="A0A3D8QTL6"/>
<accession>A0A3D8QTL6</accession>
<reference evidence="3 4" key="1">
    <citation type="journal article" date="2018" name="IMA Fungus">
        <title>IMA Genome-F 9: Draft genome sequence of Annulohypoxylon stygium, Aspergillus mulundensis, Berkeleyomyces basicola (syn. Thielaviopsis basicola), Ceratocystis smalleyi, two Cercospora beticola strains, Coleophoma cylindrospora, Fusarium fracticaudum, Phialophora cf. hyalina, and Morchella septimelata.</title>
        <authorList>
            <person name="Wingfield B.D."/>
            <person name="Bills G.F."/>
            <person name="Dong Y."/>
            <person name="Huang W."/>
            <person name="Nel W.J."/>
            <person name="Swalarsk-Parry B.S."/>
            <person name="Vaghefi N."/>
            <person name="Wilken P.M."/>
            <person name="An Z."/>
            <person name="de Beer Z.W."/>
            <person name="De Vos L."/>
            <person name="Chen L."/>
            <person name="Duong T.A."/>
            <person name="Gao Y."/>
            <person name="Hammerbacher A."/>
            <person name="Kikkert J.R."/>
            <person name="Li Y."/>
            <person name="Li H."/>
            <person name="Li K."/>
            <person name="Li Q."/>
            <person name="Liu X."/>
            <person name="Ma X."/>
            <person name="Naidoo K."/>
            <person name="Pethybridge S.J."/>
            <person name="Sun J."/>
            <person name="Steenkamp E.T."/>
            <person name="van der Nest M.A."/>
            <person name="van Wyk S."/>
            <person name="Wingfield M.J."/>
            <person name="Xiong C."/>
            <person name="Yue Q."/>
            <person name="Zhang X."/>
        </authorList>
    </citation>
    <scope>NUCLEOTIDE SEQUENCE [LARGE SCALE GENOMIC DNA]</scope>
    <source>
        <strain evidence="3 4">BP5796</strain>
    </source>
</reference>
<gene>
    <name evidence="3" type="ORF">BP5796_09868</name>
</gene>
<name>A0A3D8QTL6_9HELO</name>
<dbReference type="OrthoDB" id="3465479at2759"/>